<gene>
    <name evidence="1" type="ORF">ACFQ04_15980</name>
</gene>
<protein>
    <submittedName>
        <fullName evidence="1">Uncharacterized protein</fullName>
    </submittedName>
</protein>
<organism evidence="1 2">
    <name type="scientific">Williamsia deligens</name>
    <dbReference type="NCBI Taxonomy" id="321325"/>
    <lineage>
        <taxon>Bacteria</taxon>
        <taxon>Bacillati</taxon>
        <taxon>Actinomycetota</taxon>
        <taxon>Actinomycetes</taxon>
        <taxon>Mycobacteriales</taxon>
        <taxon>Nocardiaceae</taxon>
        <taxon>Williamsia</taxon>
    </lineage>
</organism>
<name>A0ABW3GAN6_9NOCA</name>
<proteinExistence type="predicted"/>
<dbReference type="Proteomes" id="UP001597068">
    <property type="component" value="Unassembled WGS sequence"/>
</dbReference>
<dbReference type="RefSeq" id="WP_253649255.1">
    <property type="nucleotide sequence ID" value="NZ_BAAAMO010000005.1"/>
</dbReference>
<comment type="caution">
    <text evidence="1">The sequence shown here is derived from an EMBL/GenBank/DDBJ whole genome shotgun (WGS) entry which is preliminary data.</text>
</comment>
<keyword evidence="2" id="KW-1185">Reference proteome</keyword>
<reference evidence="2" key="1">
    <citation type="journal article" date="2019" name="Int. J. Syst. Evol. Microbiol.">
        <title>The Global Catalogue of Microorganisms (GCM) 10K type strain sequencing project: providing services to taxonomists for standard genome sequencing and annotation.</title>
        <authorList>
            <consortium name="The Broad Institute Genomics Platform"/>
            <consortium name="The Broad Institute Genome Sequencing Center for Infectious Disease"/>
            <person name="Wu L."/>
            <person name="Ma J."/>
        </authorList>
    </citation>
    <scope>NUCLEOTIDE SEQUENCE [LARGE SCALE GENOMIC DNA]</scope>
    <source>
        <strain evidence="2">CCUG 50873</strain>
    </source>
</reference>
<evidence type="ECO:0000313" key="2">
    <source>
        <dbReference type="Proteomes" id="UP001597068"/>
    </source>
</evidence>
<sequence length="57" mass="6744">MRRRDPNREPSSYETAILGGFTGKHVYGFTVPDAVVAQRRAKNRMARRSRQINRRRR</sequence>
<accession>A0ABW3GAN6</accession>
<dbReference type="EMBL" id="JBHTIL010000004">
    <property type="protein sequence ID" value="MFD0927238.1"/>
    <property type="molecule type" value="Genomic_DNA"/>
</dbReference>
<evidence type="ECO:0000313" key="1">
    <source>
        <dbReference type="EMBL" id="MFD0927238.1"/>
    </source>
</evidence>